<protein>
    <recommendedName>
        <fullName evidence="5">5-formyltetrahydrofolate cyclo-ligase</fullName>
        <ecNumber evidence="5">6.3.3.2</ecNumber>
    </recommendedName>
</protein>
<evidence type="ECO:0000256" key="4">
    <source>
        <dbReference type="PIRSR" id="PIRSR006806-1"/>
    </source>
</evidence>
<dbReference type="GO" id="GO:0046872">
    <property type="term" value="F:metal ion binding"/>
    <property type="evidence" value="ECO:0007669"/>
    <property type="project" value="UniProtKB-KW"/>
</dbReference>
<dbReference type="KEGG" id="srq:SR187_9415"/>
<accession>A0A2Z5TTI7</accession>
<dbReference type="GO" id="GO:0009396">
    <property type="term" value="P:folic acid-containing compound biosynthetic process"/>
    <property type="evidence" value="ECO:0007669"/>
    <property type="project" value="TreeGrafter"/>
</dbReference>
<evidence type="ECO:0000256" key="5">
    <source>
        <dbReference type="RuleBase" id="RU361279"/>
    </source>
</evidence>
<dbReference type="AlphaFoldDB" id="A0A2Z5TTI7"/>
<keyword evidence="3 4" id="KW-0067">ATP-binding</keyword>
<evidence type="ECO:0000256" key="2">
    <source>
        <dbReference type="ARBA" id="ARBA00022741"/>
    </source>
</evidence>
<reference evidence="6 7" key="1">
    <citation type="journal article" date="2018" name="Genome Biol. Evol.">
        <title>Complete Genome Sequence of Streptococcus ruminantium sp. nov. GUT-187T (=DSM 104980T =JCM 31869T), the Type Strain of S. ruminantium, and Comparison with Genome Sequences of Streptococcus suis Strains.</title>
        <authorList>
            <person name="Tohya M."/>
            <person name="Sekizaki T."/>
            <person name="Miyoshi-Akiyama T."/>
        </authorList>
    </citation>
    <scope>NUCLEOTIDE SEQUENCE [LARGE SCALE GENOMIC DNA]</scope>
    <source>
        <strain evidence="6 7">GUT187T</strain>
    </source>
</reference>
<evidence type="ECO:0000313" key="7">
    <source>
        <dbReference type="Proteomes" id="UP000269331"/>
    </source>
</evidence>
<dbReference type="PANTHER" id="PTHR23407:SF1">
    <property type="entry name" value="5-FORMYLTETRAHYDROFOLATE CYCLO-LIGASE"/>
    <property type="match status" value="1"/>
</dbReference>
<dbReference type="EC" id="6.3.3.2" evidence="5"/>
<evidence type="ECO:0000256" key="1">
    <source>
        <dbReference type="ARBA" id="ARBA00010638"/>
    </source>
</evidence>
<sequence length="167" mass="19344">MKELSNSQRARWSRRLTENLLQTQAYKASKSLGTYISMPHEFDTAYLLEQAQKDGKRLFIPKTYSQGRMDFVEYNPDDLVKSSFGIWEPATYSQPVDKSVINLIHVPGLAWNQAGFRIGYGGGFYDRYLMDFQGKTFSTLLDFQLYDFVQESFDIPVKEMLIFEGCI</sequence>
<name>A0A2Z5TTI7_9STRE</name>
<dbReference type="NCBIfam" id="TIGR02727">
    <property type="entry name" value="MTHFS_bact"/>
    <property type="match status" value="1"/>
</dbReference>
<feature type="binding site" evidence="4">
    <location>
        <begin position="117"/>
        <end position="125"/>
    </location>
    <ligand>
        <name>ATP</name>
        <dbReference type="ChEBI" id="CHEBI:30616"/>
    </ligand>
</feature>
<dbReference type="GO" id="GO:0005524">
    <property type="term" value="F:ATP binding"/>
    <property type="evidence" value="ECO:0007669"/>
    <property type="project" value="UniProtKB-KW"/>
</dbReference>
<keyword evidence="6" id="KW-0436">Ligase</keyword>
<dbReference type="Proteomes" id="UP000269331">
    <property type="component" value="Chromosome"/>
</dbReference>
<dbReference type="PIRSF" id="PIRSF006806">
    <property type="entry name" value="FTHF_cligase"/>
    <property type="match status" value="1"/>
</dbReference>
<dbReference type="InterPro" id="IPR002698">
    <property type="entry name" value="FTHF_cligase"/>
</dbReference>
<dbReference type="PANTHER" id="PTHR23407">
    <property type="entry name" value="ATPASE INHIBITOR/5-FORMYLTETRAHYDROFOLATE CYCLO-LIGASE"/>
    <property type="match status" value="1"/>
</dbReference>
<comment type="catalytic activity">
    <reaction evidence="5">
        <text>(6S)-5-formyl-5,6,7,8-tetrahydrofolate + ATP = (6R)-5,10-methenyltetrahydrofolate + ADP + phosphate</text>
        <dbReference type="Rhea" id="RHEA:10488"/>
        <dbReference type="ChEBI" id="CHEBI:30616"/>
        <dbReference type="ChEBI" id="CHEBI:43474"/>
        <dbReference type="ChEBI" id="CHEBI:57455"/>
        <dbReference type="ChEBI" id="CHEBI:57457"/>
        <dbReference type="ChEBI" id="CHEBI:456216"/>
        <dbReference type="EC" id="6.3.3.2"/>
    </reaction>
</comment>
<feature type="binding site" evidence="4">
    <location>
        <position position="36"/>
    </location>
    <ligand>
        <name>substrate</name>
    </ligand>
</feature>
<proteinExistence type="inferred from homology"/>
<dbReference type="InterPro" id="IPR037171">
    <property type="entry name" value="NagB/RpiA_transferase-like"/>
</dbReference>
<dbReference type="EMBL" id="AP018400">
    <property type="protein sequence ID" value="BBA93484.1"/>
    <property type="molecule type" value="Genomic_DNA"/>
</dbReference>
<dbReference type="GO" id="GO:0035999">
    <property type="term" value="P:tetrahydrofolate interconversion"/>
    <property type="evidence" value="ECO:0007669"/>
    <property type="project" value="TreeGrafter"/>
</dbReference>
<dbReference type="Pfam" id="PF01812">
    <property type="entry name" value="5-FTHF_cyc-lig"/>
    <property type="match status" value="1"/>
</dbReference>
<dbReference type="GO" id="GO:0030272">
    <property type="term" value="F:5-formyltetrahydrofolate cyclo-ligase activity"/>
    <property type="evidence" value="ECO:0007669"/>
    <property type="project" value="UniProtKB-EC"/>
</dbReference>
<comment type="similarity">
    <text evidence="1 5">Belongs to the 5-formyltetrahydrofolate cyclo-ligase family.</text>
</comment>
<gene>
    <name evidence="6" type="ORF">SR187_9415</name>
</gene>
<keyword evidence="5" id="KW-0479">Metal-binding</keyword>
<evidence type="ECO:0000256" key="3">
    <source>
        <dbReference type="ARBA" id="ARBA00022840"/>
    </source>
</evidence>
<comment type="cofactor">
    <cofactor evidence="5">
        <name>Mg(2+)</name>
        <dbReference type="ChEBI" id="CHEBI:18420"/>
    </cofactor>
</comment>
<keyword evidence="5" id="KW-0460">Magnesium</keyword>
<dbReference type="SUPFAM" id="SSF100950">
    <property type="entry name" value="NagB/RpiA/CoA transferase-like"/>
    <property type="match status" value="1"/>
</dbReference>
<organism evidence="6 7">
    <name type="scientific">Streptococcus ruminantium</name>
    <dbReference type="NCBI Taxonomy" id="1917441"/>
    <lineage>
        <taxon>Bacteria</taxon>
        <taxon>Bacillati</taxon>
        <taxon>Bacillota</taxon>
        <taxon>Bacilli</taxon>
        <taxon>Lactobacillales</taxon>
        <taxon>Streptococcaceae</taxon>
        <taxon>Streptococcus</taxon>
    </lineage>
</organism>
<dbReference type="InterPro" id="IPR024185">
    <property type="entry name" value="FTHF_cligase-like_sf"/>
</dbReference>
<keyword evidence="2 4" id="KW-0547">Nucleotide-binding</keyword>
<dbReference type="Gene3D" id="3.40.50.10420">
    <property type="entry name" value="NagB/RpiA/CoA transferase-like"/>
    <property type="match status" value="1"/>
</dbReference>
<evidence type="ECO:0000313" key="6">
    <source>
        <dbReference type="EMBL" id="BBA93484.1"/>
    </source>
</evidence>
<feature type="binding site" evidence="4">
    <location>
        <position position="41"/>
    </location>
    <ligand>
        <name>substrate</name>
    </ligand>
</feature>